<dbReference type="KEGG" id="scia:HUG15_05640"/>
<proteinExistence type="predicted"/>
<accession>A0A7T6Z150</accession>
<protein>
    <submittedName>
        <fullName evidence="1">Uncharacterized protein</fullName>
    </submittedName>
</protein>
<name>A0A7T6Z150_9BACI</name>
<evidence type="ECO:0000313" key="1">
    <source>
        <dbReference type="EMBL" id="QQK75075.1"/>
    </source>
</evidence>
<keyword evidence="3" id="KW-1185">Reference proteome</keyword>
<sequence>MSERLDNKVIIRDANGNIIAKNENMITSDDLSRDTHPVHMTENQYRWYREQAEKAERYERFHKDVLNAFYPILEPPATQETNEKSLKEIGRLLQELEDDSE</sequence>
<organism evidence="1 3">
    <name type="scientific">Salicibibacter cibarius</name>
    <dbReference type="NCBI Taxonomy" id="2743000"/>
    <lineage>
        <taxon>Bacteria</taxon>
        <taxon>Bacillati</taxon>
        <taxon>Bacillota</taxon>
        <taxon>Bacilli</taxon>
        <taxon>Bacillales</taxon>
        <taxon>Bacillaceae</taxon>
        <taxon>Salicibibacter</taxon>
    </lineage>
</organism>
<dbReference type="AlphaFoldDB" id="A0A7T6Z150"/>
<evidence type="ECO:0000313" key="3">
    <source>
        <dbReference type="Proteomes" id="UP000595823"/>
    </source>
</evidence>
<reference evidence="1 3" key="1">
    <citation type="submission" date="2020-06" db="EMBL/GenBank/DDBJ databases">
        <title>Genomic analysis of Salicibibacter sp. NKC5-3.</title>
        <authorList>
            <person name="Oh Y.J."/>
        </authorList>
    </citation>
    <scope>NUCLEOTIDE SEQUENCE [LARGE SCALE GENOMIC DNA]</scope>
    <source>
        <strain evidence="1 3">NKC5-3</strain>
    </source>
</reference>
<evidence type="ECO:0000313" key="2">
    <source>
        <dbReference type="EMBL" id="QQK75136.1"/>
    </source>
</evidence>
<dbReference type="EMBL" id="CP054705">
    <property type="protein sequence ID" value="QQK75075.1"/>
    <property type="molecule type" value="Genomic_DNA"/>
</dbReference>
<dbReference type="RefSeq" id="WP_200127653.1">
    <property type="nucleotide sequence ID" value="NZ_CP054705.1"/>
</dbReference>
<dbReference type="EMBL" id="CP054705">
    <property type="protein sequence ID" value="QQK75136.1"/>
    <property type="molecule type" value="Genomic_DNA"/>
</dbReference>
<dbReference type="KEGG" id="scia:HUG15_05305"/>
<gene>
    <name evidence="1" type="ORF">HUG15_05305</name>
    <name evidence="2" type="ORF">HUG15_05640</name>
</gene>
<dbReference type="Proteomes" id="UP000595823">
    <property type="component" value="Chromosome"/>
</dbReference>